<feature type="region of interest" description="Disordered" evidence="8">
    <location>
        <begin position="254"/>
        <end position="301"/>
    </location>
</feature>
<dbReference type="InterPro" id="IPR001084">
    <property type="entry name" value="MAP_tubulin-bd_rpt"/>
</dbReference>
<keyword evidence="6 7" id="KW-0206">Cytoskeleton</keyword>
<feature type="compositionally biased region" description="Low complexity" evidence="8">
    <location>
        <begin position="68"/>
        <end position="78"/>
    </location>
</feature>
<protein>
    <recommendedName>
        <fullName evidence="7">Microtubule-associated protein</fullName>
    </recommendedName>
</protein>
<feature type="compositionally biased region" description="Basic and acidic residues" evidence="8">
    <location>
        <begin position="733"/>
        <end position="784"/>
    </location>
</feature>
<comment type="subcellular location">
    <subcellularLocation>
        <location evidence="1 7">Cytoplasm</location>
        <location evidence="1 7">Cytoskeleton</location>
    </subcellularLocation>
</comment>
<feature type="region of interest" description="Disordered" evidence="8">
    <location>
        <begin position="536"/>
        <end position="629"/>
    </location>
</feature>
<dbReference type="GeneTree" id="ENSGT00940000156597"/>
<feature type="region of interest" description="Disordered" evidence="8">
    <location>
        <begin position="1"/>
        <end position="128"/>
    </location>
</feature>
<feature type="compositionally biased region" description="Low complexity" evidence="8">
    <location>
        <begin position="1408"/>
        <end position="1419"/>
    </location>
</feature>
<keyword evidence="3" id="KW-0597">Phosphoprotein</keyword>
<feature type="compositionally biased region" description="Acidic residues" evidence="8">
    <location>
        <begin position="8"/>
        <end position="31"/>
    </location>
</feature>
<feature type="domain" description="MAP2/Tau projection" evidence="9">
    <location>
        <begin position="306"/>
        <end position="502"/>
    </location>
</feature>
<accession>A0A3B3CV61</accession>
<feature type="compositionally biased region" description="Acidic residues" evidence="8">
    <location>
        <begin position="55"/>
        <end position="67"/>
    </location>
</feature>
<feature type="compositionally biased region" description="Polar residues" evidence="8">
    <location>
        <begin position="586"/>
        <end position="597"/>
    </location>
</feature>
<dbReference type="PROSITE" id="PS00229">
    <property type="entry name" value="TAU_MAP_1"/>
    <property type="match status" value="1"/>
</dbReference>
<evidence type="ECO:0000313" key="11">
    <source>
        <dbReference type="Proteomes" id="UP000261560"/>
    </source>
</evidence>
<name>A0A3B3CV61_ORYME</name>
<evidence type="ECO:0000313" key="10">
    <source>
        <dbReference type="Ensembl" id="ENSOMEP00000021713.1"/>
    </source>
</evidence>
<feature type="compositionally biased region" description="Basic and acidic residues" evidence="8">
    <location>
        <begin position="1250"/>
        <end position="1259"/>
    </location>
</feature>
<evidence type="ECO:0000256" key="6">
    <source>
        <dbReference type="ARBA" id="ARBA00023212"/>
    </source>
</evidence>
<evidence type="ECO:0000256" key="2">
    <source>
        <dbReference type="ARBA" id="ARBA00022490"/>
    </source>
</evidence>
<feature type="compositionally biased region" description="Basic and acidic residues" evidence="8">
    <location>
        <begin position="560"/>
        <end position="570"/>
    </location>
</feature>
<dbReference type="GO" id="GO:0008017">
    <property type="term" value="F:microtubule binding"/>
    <property type="evidence" value="ECO:0007669"/>
    <property type="project" value="InterPro"/>
</dbReference>
<dbReference type="Ensembl" id="ENSOMET00000036736.1">
    <property type="protein sequence ID" value="ENSOMEP00000021713.1"/>
    <property type="gene ID" value="ENSOMEG00000023645.1"/>
</dbReference>
<organism evidence="10 11">
    <name type="scientific">Oryzias melastigma</name>
    <name type="common">Marine medaka</name>
    <dbReference type="NCBI Taxonomy" id="30732"/>
    <lineage>
        <taxon>Eukaryota</taxon>
        <taxon>Metazoa</taxon>
        <taxon>Chordata</taxon>
        <taxon>Craniata</taxon>
        <taxon>Vertebrata</taxon>
        <taxon>Euteleostomi</taxon>
        <taxon>Actinopterygii</taxon>
        <taxon>Neopterygii</taxon>
        <taxon>Teleostei</taxon>
        <taxon>Neoteleostei</taxon>
        <taxon>Acanthomorphata</taxon>
        <taxon>Ovalentaria</taxon>
        <taxon>Atherinomorphae</taxon>
        <taxon>Beloniformes</taxon>
        <taxon>Adrianichthyidae</taxon>
        <taxon>Oryziinae</taxon>
        <taxon>Oryzias</taxon>
    </lineage>
</organism>
<feature type="region of interest" description="Disordered" evidence="8">
    <location>
        <begin position="351"/>
        <end position="482"/>
    </location>
</feature>
<feature type="compositionally biased region" description="Basic and acidic residues" evidence="8">
    <location>
        <begin position="210"/>
        <end position="221"/>
    </location>
</feature>
<evidence type="ECO:0000256" key="3">
    <source>
        <dbReference type="ARBA" id="ARBA00022553"/>
    </source>
</evidence>
<dbReference type="GO" id="GO:0000226">
    <property type="term" value="P:microtubule cytoskeleton organization"/>
    <property type="evidence" value="ECO:0007669"/>
    <property type="project" value="TreeGrafter"/>
</dbReference>
<feature type="compositionally biased region" description="Basic and acidic residues" evidence="8">
    <location>
        <begin position="1224"/>
        <end position="1243"/>
    </location>
</feature>
<feature type="compositionally biased region" description="Basic and acidic residues" evidence="8">
    <location>
        <begin position="601"/>
        <end position="613"/>
    </location>
</feature>
<feature type="compositionally biased region" description="Acidic residues" evidence="8">
    <location>
        <begin position="1094"/>
        <end position="1120"/>
    </location>
</feature>
<evidence type="ECO:0000256" key="4">
    <source>
        <dbReference type="ARBA" id="ARBA00022701"/>
    </source>
</evidence>
<dbReference type="PANTHER" id="PTHR11501:SF15">
    <property type="entry name" value="MICROTUBULE-ASSOCIATED PROTEIN 2"/>
    <property type="match status" value="1"/>
</dbReference>
<dbReference type="Pfam" id="PF00418">
    <property type="entry name" value="Tubulin-binding"/>
    <property type="match status" value="3"/>
</dbReference>
<dbReference type="InterPro" id="IPR013588">
    <property type="entry name" value="MAP2_projctn"/>
</dbReference>
<feature type="compositionally biased region" description="Pro residues" evidence="8">
    <location>
        <begin position="391"/>
        <end position="408"/>
    </location>
</feature>
<keyword evidence="2 7" id="KW-0963">Cytoplasm</keyword>
<feature type="compositionally biased region" description="Polar residues" evidence="8">
    <location>
        <begin position="1387"/>
        <end position="1403"/>
    </location>
</feature>
<evidence type="ECO:0000256" key="8">
    <source>
        <dbReference type="SAM" id="MobiDB-lite"/>
    </source>
</evidence>
<feature type="compositionally biased region" description="Low complexity" evidence="8">
    <location>
        <begin position="1262"/>
        <end position="1273"/>
    </location>
</feature>
<feature type="compositionally biased region" description="Pro residues" evidence="8">
    <location>
        <begin position="576"/>
        <end position="585"/>
    </location>
</feature>
<reference evidence="10" key="2">
    <citation type="submission" date="2025-09" db="UniProtKB">
        <authorList>
            <consortium name="Ensembl"/>
        </authorList>
    </citation>
    <scope>IDENTIFICATION</scope>
</reference>
<keyword evidence="5" id="KW-0677">Repeat</keyword>
<feature type="region of interest" description="Disordered" evidence="8">
    <location>
        <begin position="199"/>
        <end position="224"/>
    </location>
</feature>
<proteinExistence type="predicted"/>
<feature type="compositionally biased region" description="Polar residues" evidence="8">
    <location>
        <begin position="351"/>
        <end position="363"/>
    </location>
</feature>
<keyword evidence="4 7" id="KW-0493">Microtubule</keyword>
<dbReference type="Proteomes" id="UP000261560">
    <property type="component" value="Unplaced"/>
</dbReference>
<feature type="region of interest" description="Disordered" evidence="8">
    <location>
        <begin position="678"/>
        <end position="999"/>
    </location>
</feature>
<sequence length="1588" mass="178979">MEALTAEFQEEEDEEEEEEESAEAAESETALDEQQWSGEEPELDSPQAELLNQSEDVDEAQDVDLELGEAANAAAESSMSREEEEEEEEEEVEGDEFPDTALKMESDKQDSGSMSPDSIGSEKRPEEFYEPQMQEFFAGERVVPESPTMDIPSYVHSDVQSQEKHLVKSFTLQPTYGEPITVSEKQPSVEVVEFSSIGAPSDFSSVGVKDQAKDSTKDAGDRSGMSAYFETSAMEVEEAQHCKSEGYYELSRAVEKTAEGNSRSQERSYSMLAEATDNPESKKGSTDVAGMFAAPDKGSECRLSPGKLALEQRSYSLNITIGALDQSGQGKSLNFSPLATDIMSLTSGSLDESANYLPVSTPSVDKPQPFPPLILETAASVTSDSSSPPRTAEPPPKTSPEPTSPESPQPCKNYKNGTAMAQDLPEMLDLAGARSRLASENTDPEITRRKSSQADVPPFTPDPMASLMSGEQSPGARKSDSQLEEMGYCVFSEYSGPMPSPADVFSPTETAAKVFTPSVLEEKVAEQARKLAVRDMSLEDQSELTGEADCIERINQNQDDLNKETKKDEVNSQPVKPVPETPPAQPSETFVTPTVTVTLEGGERSGSESERQASGEGSASETEIADYERQIRKLEMEDRPLSLEEERELQELREKVKLVHQEAYEEVDAEDAYQLTGMAKDRIARPVKTSPTSSVESNIDDDKLLSPVLSPSKFRQKEVYGSPKRVASPVSAMHKEEKDESERKSKEEKDKEATEIKKAEDETKEKREDHDQKLLKETENKREQDEQENMLILEKEKEEKELKEKEENEKKEKEAMELKEKAEKEKKEKEERELKEKAEREKKEKEERELKEKQEKEKKEKEERELKEKAEREKKEIEERALKEKEENEKKEKEEMELKEKQEKEKKEKEERELKEKEEKEKKEKEERELREKEEKEERERKEKMERELKEKEEREERERKEKEKLEKMEREKLEREKMEKELKEKAEKELQEKQEQEKLAEMERKMADLSVDVEFRPQEESAAVNAPSGDAIGNLKDEHVSKKASAIESVVMVEDDFITVVQTIDEAETPGHSVRFSAPPEDKAFCVTHQKDEEEEEEESVELAQEADIEEASQEEVNDVLEAAPISQGREGLTVETEGLTESYDRDETTVDDSILDSSWVDTQDDDKSMATEQIEPLPKVPAAAEKASLPQTKQTQQQKLEKQERPVKPKTKGNRAKGRVSTPERKPIRKEPVYVPREEVKKKKAIIRKSELTKKVETQSLSPSKKSSIKPAARQTRPSQHHSCPRRRHTETLPDSRRPLSVARQSRDRVSDGGSRSPAKRSSVPRHASYLARRFELEESSTSVTSSGSTAPRRPTSLRTEMRAEHRIGRAPTMTVTESMRSRSARSGHSTPRTPGSTAITPGTPPSYSSSSRGTPRSLSLICQERKVAILHTPPKSPATTPKQLRIINQPLPDFKNIKSKVGSTENIKYQPKGGQTQFVNKKLDMGHLSLSKCNSEDNVKHSARRSNVQIQNKKIDLSHVTSKCGSLDNIHHRPGGGNVRIESVKLDFKDKAQAKIGSLENAHHVPGGGRIMIESHKLTFRDHAK</sequence>
<dbReference type="PANTHER" id="PTHR11501">
    <property type="entry name" value="MICROTUBULE-ASSOCIATED PROTEIN"/>
    <property type="match status" value="1"/>
</dbReference>
<feature type="compositionally biased region" description="Low complexity" evidence="8">
    <location>
        <begin position="1342"/>
        <end position="1352"/>
    </location>
</feature>
<dbReference type="GO" id="GO:0031175">
    <property type="term" value="P:neuron projection development"/>
    <property type="evidence" value="ECO:0007669"/>
    <property type="project" value="TreeGrafter"/>
</dbReference>
<feature type="compositionally biased region" description="Basic and acidic residues" evidence="8">
    <location>
        <begin position="793"/>
        <end position="999"/>
    </location>
</feature>
<evidence type="ECO:0000256" key="7">
    <source>
        <dbReference type="RuleBase" id="RU000686"/>
    </source>
</evidence>
<reference evidence="10" key="1">
    <citation type="submission" date="2025-08" db="UniProtKB">
        <authorList>
            <consortium name="Ensembl"/>
        </authorList>
    </citation>
    <scope>IDENTIFICATION</scope>
</reference>
<dbReference type="GO" id="GO:0005874">
    <property type="term" value="C:microtubule"/>
    <property type="evidence" value="ECO:0007669"/>
    <property type="project" value="UniProtKB-KW"/>
</dbReference>
<evidence type="ECO:0000259" key="9">
    <source>
        <dbReference type="Pfam" id="PF08377"/>
    </source>
</evidence>
<dbReference type="GO" id="GO:0043005">
    <property type="term" value="C:neuron projection"/>
    <property type="evidence" value="ECO:0007669"/>
    <property type="project" value="TreeGrafter"/>
</dbReference>
<feature type="compositionally biased region" description="Basic residues" evidence="8">
    <location>
        <begin position="1281"/>
        <end position="1291"/>
    </location>
</feature>
<evidence type="ECO:0000256" key="1">
    <source>
        <dbReference type="ARBA" id="ARBA00004245"/>
    </source>
</evidence>
<feature type="domain" description="MAP2/Tau projection" evidence="9">
    <location>
        <begin position="1042"/>
        <end position="1289"/>
    </location>
</feature>
<feature type="compositionally biased region" description="Acidic residues" evidence="8">
    <location>
        <begin position="82"/>
        <end position="98"/>
    </location>
</feature>
<feature type="region of interest" description="Disordered" evidence="8">
    <location>
        <begin position="1091"/>
        <end position="1419"/>
    </location>
</feature>
<keyword evidence="11" id="KW-1185">Reference proteome</keyword>
<dbReference type="InterPro" id="IPR027324">
    <property type="entry name" value="MAP2/MAP4/Tau"/>
</dbReference>
<dbReference type="Pfam" id="PF08377">
    <property type="entry name" value="MAP2_projctn"/>
    <property type="match status" value="2"/>
</dbReference>
<feature type="compositionally biased region" description="Low complexity" evidence="8">
    <location>
        <begin position="1132"/>
        <end position="1143"/>
    </location>
</feature>
<feature type="compositionally biased region" description="Polar residues" evidence="8">
    <location>
        <begin position="379"/>
        <end position="389"/>
    </location>
</feature>
<evidence type="ECO:0000256" key="5">
    <source>
        <dbReference type="ARBA" id="ARBA00022737"/>
    </source>
</evidence>
<dbReference type="PROSITE" id="PS51491">
    <property type="entry name" value="TAU_MAP_2"/>
    <property type="match status" value="3"/>
</dbReference>
<feature type="compositionally biased region" description="Basic residues" evidence="8">
    <location>
        <begin position="1210"/>
        <end position="1220"/>
    </location>
</feature>